<proteinExistence type="inferred from homology"/>
<evidence type="ECO:0000256" key="2">
    <source>
        <dbReference type="ARBA" id="ARBA00023002"/>
    </source>
</evidence>
<comment type="caution">
    <text evidence="4">The sequence shown here is derived from an EMBL/GenBank/DDBJ whole genome shotgun (WGS) entry which is preliminary data.</text>
</comment>
<protein>
    <submittedName>
        <fullName evidence="4">SDR family NAD(P)-dependent oxidoreductase</fullName>
    </submittedName>
</protein>
<dbReference type="InterPro" id="IPR036291">
    <property type="entry name" value="NAD(P)-bd_dom_sf"/>
</dbReference>
<gene>
    <name evidence="4" type="ORF">GCM10009819_08520</name>
</gene>
<comment type="similarity">
    <text evidence="1">Belongs to the short-chain dehydrogenases/reductases (SDR) family.</text>
</comment>
<sequence length="253" mass="26102">MPGEFDGTIVLVTGATGGLGTAIAEAFAREGAELVLHHRSNGQAAAELAGALATEHGTTAHAVRADLADEADLRRMFADGSPAARATILVNNAGRYPVADFHSLTADDWVEDFRLNVVAAYLCTTHAARAMAAHGGGAVVNITSISADRAVPEQAAYAAGKAALRSLTRTSAVALAPRGIRVNAVAPGLVHRASLERDWPDGLARWSQRAPSGRPVDPREVANACVYLCSSRAAGITGQELAVDGGITAVSDY</sequence>
<dbReference type="PRINTS" id="PR00081">
    <property type="entry name" value="GDHRDH"/>
</dbReference>
<dbReference type="SUPFAM" id="SSF51735">
    <property type="entry name" value="NAD(P)-binding Rossmann-fold domains"/>
    <property type="match status" value="1"/>
</dbReference>
<dbReference type="Proteomes" id="UP001501196">
    <property type="component" value="Unassembled WGS sequence"/>
</dbReference>
<dbReference type="PANTHER" id="PTHR43639:SF1">
    <property type="entry name" value="SHORT-CHAIN DEHYDROGENASE_REDUCTASE FAMILY PROTEIN"/>
    <property type="match status" value="1"/>
</dbReference>
<feature type="domain" description="Ketoreductase" evidence="3">
    <location>
        <begin position="8"/>
        <end position="188"/>
    </location>
</feature>
<dbReference type="CDD" id="cd05233">
    <property type="entry name" value="SDR_c"/>
    <property type="match status" value="1"/>
</dbReference>
<evidence type="ECO:0000259" key="3">
    <source>
        <dbReference type="SMART" id="SM00822"/>
    </source>
</evidence>
<keyword evidence="2" id="KW-0560">Oxidoreductase</keyword>
<accession>A0ABP5FIU7</accession>
<dbReference type="RefSeq" id="WP_344369704.1">
    <property type="nucleotide sequence ID" value="NZ_BAAAPW010000001.1"/>
</dbReference>
<dbReference type="SMART" id="SM00822">
    <property type="entry name" value="PKS_KR"/>
    <property type="match status" value="1"/>
</dbReference>
<dbReference type="InterPro" id="IPR057326">
    <property type="entry name" value="KR_dom"/>
</dbReference>
<dbReference type="PRINTS" id="PR00080">
    <property type="entry name" value="SDRFAMILY"/>
</dbReference>
<organism evidence="4 5">
    <name type="scientific">Agromyces tropicus</name>
    <dbReference type="NCBI Taxonomy" id="555371"/>
    <lineage>
        <taxon>Bacteria</taxon>
        <taxon>Bacillati</taxon>
        <taxon>Actinomycetota</taxon>
        <taxon>Actinomycetes</taxon>
        <taxon>Micrococcales</taxon>
        <taxon>Microbacteriaceae</taxon>
        <taxon>Agromyces</taxon>
    </lineage>
</organism>
<reference evidence="5" key="1">
    <citation type="journal article" date="2019" name="Int. J. Syst. Evol. Microbiol.">
        <title>The Global Catalogue of Microorganisms (GCM) 10K type strain sequencing project: providing services to taxonomists for standard genome sequencing and annotation.</title>
        <authorList>
            <consortium name="The Broad Institute Genomics Platform"/>
            <consortium name="The Broad Institute Genome Sequencing Center for Infectious Disease"/>
            <person name="Wu L."/>
            <person name="Ma J."/>
        </authorList>
    </citation>
    <scope>NUCLEOTIDE SEQUENCE [LARGE SCALE GENOMIC DNA]</scope>
    <source>
        <strain evidence="5">JCM 15672</strain>
    </source>
</reference>
<evidence type="ECO:0000313" key="4">
    <source>
        <dbReference type="EMBL" id="GAA2027382.1"/>
    </source>
</evidence>
<dbReference type="InterPro" id="IPR002347">
    <property type="entry name" value="SDR_fam"/>
</dbReference>
<evidence type="ECO:0000256" key="1">
    <source>
        <dbReference type="ARBA" id="ARBA00006484"/>
    </source>
</evidence>
<keyword evidence="5" id="KW-1185">Reference proteome</keyword>
<dbReference type="EMBL" id="BAAAPW010000001">
    <property type="protein sequence ID" value="GAA2027382.1"/>
    <property type="molecule type" value="Genomic_DNA"/>
</dbReference>
<dbReference type="Gene3D" id="3.40.50.720">
    <property type="entry name" value="NAD(P)-binding Rossmann-like Domain"/>
    <property type="match status" value="1"/>
</dbReference>
<dbReference type="Pfam" id="PF13561">
    <property type="entry name" value="adh_short_C2"/>
    <property type="match status" value="1"/>
</dbReference>
<dbReference type="PANTHER" id="PTHR43639">
    <property type="entry name" value="OXIDOREDUCTASE, SHORT-CHAIN DEHYDROGENASE/REDUCTASE FAMILY (AFU_ORTHOLOGUE AFUA_5G02870)"/>
    <property type="match status" value="1"/>
</dbReference>
<name>A0ABP5FIU7_9MICO</name>
<evidence type="ECO:0000313" key="5">
    <source>
        <dbReference type="Proteomes" id="UP001501196"/>
    </source>
</evidence>